<evidence type="ECO:0000313" key="1">
    <source>
        <dbReference type="EMBL" id="MFD0852307.1"/>
    </source>
</evidence>
<evidence type="ECO:0000313" key="2">
    <source>
        <dbReference type="Proteomes" id="UP001597083"/>
    </source>
</evidence>
<accession>A0ABW3CEY3</accession>
<gene>
    <name evidence="1" type="ORF">ACFQ07_08740</name>
</gene>
<dbReference type="Gene3D" id="3.30.2310.20">
    <property type="entry name" value="RelE-like"/>
    <property type="match status" value="1"/>
</dbReference>
<reference evidence="2" key="1">
    <citation type="journal article" date="2019" name="Int. J. Syst. Evol. Microbiol.">
        <title>The Global Catalogue of Microorganisms (GCM) 10K type strain sequencing project: providing services to taxonomists for standard genome sequencing and annotation.</title>
        <authorList>
            <consortium name="The Broad Institute Genomics Platform"/>
            <consortium name="The Broad Institute Genome Sequencing Center for Infectious Disease"/>
            <person name="Wu L."/>
            <person name="Ma J."/>
        </authorList>
    </citation>
    <scope>NUCLEOTIDE SEQUENCE [LARGE SCALE GENOMIC DNA]</scope>
    <source>
        <strain evidence="2">JCM 31696</strain>
    </source>
</reference>
<protein>
    <submittedName>
        <fullName evidence="1">Type II toxin-antitoxin system RelE/ParE family toxin</fullName>
    </submittedName>
</protein>
<keyword evidence="2" id="KW-1185">Reference proteome</keyword>
<dbReference type="InterPro" id="IPR035093">
    <property type="entry name" value="RelE/ParE_toxin_dom_sf"/>
</dbReference>
<comment type="caution">
    <text evidence="1">The sequence shown here is derived from an EMBL/GenBank/DDBJ whole genome shotgun (WGS) entry which is preliminary data.</text>
</comment>
<proteinExistence type="predicted"/>
<feature type="non-terminal residue" evidence="1">
    <location>
        <position position="128"/>
    </location>
</feature>
<dbReference type="SUPFAM" id="SSF143011">
    <property type="entry name" value="RelE-like"/>
    <property type="match status" value="1"/>
</dbReference>
<dbReference type="Proteomes" id="UP001597083">
    <property type="component" value="Unassembled WGS sequence"/>
</dbReference>
<sequence length="128" mass="14533">MSGATLRLLQEADEEIRKLPRIVKGAIYDFQHKFRENPDAPGLRLKQLKGEGRLFSARVNVEYRALLLHIDRRNYVLVAVRHRKDVYANLDRYEYRINQVTGAIEFMDMVSVQAASGAAEPAPVPAPA</sequence>
<dbReference type="EMBL" id="JBHTIR010001237">
    <property type="protein sequence ID" value="MFD0852307.1"/>
    <property type="molecule type" value="Genomic_DNA"/>
</dbReference>
<name>A0ABW3CEY3_9ACTN</name>
<organism evidence="1 2">
    <name type="scientific">Actinomadura adrarensis</name>
    <dbReference type="NCBI Taxonomy" id="1819600"/>
    <lineage>
        <taxon>Bacteria</taxon>
        <taxon>Bacillati</taxon>
        <taxon>Actinomycetota</taxon>
        <taxon>Actinomycetes</taxon>
        <taxon>Streptosporangiales</taxon>
        <taxon>Thermomonosporaceae</taxon>
        <taxon>Actinomadura</taxon>
    </lineage>
</organism>